<comment type="caution">
    <text evidence="2">The sequence shown here is derived from an EMBL/GenBank/DDBJ whole genome shotgun (WGS) entry which is preliminary data.</text>
</comment>
<organism evidence="2 3">
    <name type="scientific">Nesterenkonia salmonea</name>
    <dbReference type="NCBI Taxonomy" id="1804987"/>
    <lineage>
        <taxon>Bacteria</taxon>
        <taxon>Bacillati</taxon>
        <taxon>Actinomycetota</taxon>
        <taxon>Actinomycetes</taxon>
        <taxon>Micrococcales</taxon>
        <taxon>Micrococcaceae</taxon>
        <taxon>Nesterenkonia</taxon>
    </lineage>
</organism>
<dbReference type="EMBL" id="VAVZ01000054">
    <property type="protein sequence ID" value="TLP92922.1"/>
    <property type="molecule type" value="Genomic_DNA"/>
</dbReference>
<dbReference type="AlphaFoldDB" id="A0A5R9B7A9"/>
<gene>
    <name evidence="2" type="ORF">FEF26_14170</name>
</gene>
<feature type="domain" description="AbiEi antitoxin N-terminal" evidence="1">
    <location>
        <begin position="2"/>
        <end position="37"/>
    </location>
</feature>
<evidence type="ECO:0000313" key="3">
    <source>
        <dbReference type="Proteomes" id="UP000310458"/>
    </source>
</evidence>
<evidence type="ECO:0000313" key="2">
    <source>
        <dbReference type="EMBL" id="TLP92922.1"/>
    </source>
</evidence>
<keyword evidence="3" id="KW-1185">Reference proteome</keyword>
<accession>A0A5R9B7A9</accession>
<dbReference type="Proteomes" id="UP000310458">
    <property type="component" value="Unassembled WGS sequence"/>
</dbReference>
<dbReference type="InterPro" id="IPR025159">
    <property type="entry name" value="AbiEi_N"/>
</dbReference>
<proteinExistence type="predicted"/>
<sequence>MFTAAQASGVGVSPTQLSRLVSAGALERMAQGVYRIVGAPTGDHDMLRATWLALGGHLKTEDGAPRVIAAGTTAVELHGVGDFYLDLYDFVVPRRRGSRMKNLRLRVRQLTRSEITHVDGMAAMTVERMIADLVELNQDLSLVGDLISEAHGKGLIASVPALSSYLQPLARRNRAKFGEQLQKRLYEEASISDE</sequence>
<dbReference type="OrthoDB" id="3356078at2"/>
<reference evidence="2 3" key="1">
    <citation type="submission" date="2019-05" db="EMBL/GenBank/DDBJ databases">
        <title>Nesterenkonia sp. GY074 isolated from the Southern Atlantic Ocean.</title>
        <authorList>
            <person name="Zhang G."/>
        </authorList>
    </citation>
    <scope>NUCLEOTIDE SEQUENCE [LARGE SCALE GENOMIC DNA]</scope>
    <source>
        <strain evidence="2 3">GY074</strain>
    </source>
</reference>
<protein>
    <submittedName>
        <fullName evidence="2">Transcriptional regulator</fullName>
    </submittedName>
</protein>
<evidence type="ECO:0000259" key="1">
    <source>
        <dbReference type="Pfam" id="PF13338"/>
    </source>
</evidence>
<dbReference type="Pfam" id="PF13338">
    <property type="entry name" value="AbiEi_4"/>
    <property type="match status" value="1"/>
</dbReference>
<name>A0A5R9B7A9_9MICC</name>